<reference evidence="10 11" key="1">
    <citation type="submission" date="2016-10" db="EMBL/GenBank/DDBJ databases">
        <title>Comparative genome analysis of multiple Pseudomonas spp. focuses on biocontrol and plant growth promoting traits.</title>
        <authorList>
            <person name="Tao X.-Y."/>
            <person name="Taylor C.G."/>
        </authorList>
    </citation>
    <scope>NUCLEOTIDE SEQUENCE [LARGE SCALE GENOMIC DNA]</scope>
    <source>
        <strain evidence="10 11">15D11</strain>
    </source>
</reference>
<feature type="transmembrane region" description="Helical" evidence="7">
    <location>
        <begin position="395"/>
        <end position="418"/>
    </location>
</feature>
<feature type="domain" description="Tyrosine-protein kinase G-rich" evidence="9">
    <location>
        <begin position="375"/>
        <end position="416"/>
    </location>
</feature>
<evidence type="ECO:0000313" key="11">
    <source>
        <dbReference type="Proteomes" id="UP000285286"/>
    </source>
</evidence>
<feature type="coiled-coil region" evidence="6">
    <location>
        <begin position="218"/>
        <end position="245"/>
    </location>
</feature>
<accession>A0A423D548</accession>
<proteinExistence type="predicted"/>
<dbReference type="Pfam" id="PF13807">
    <property type="entry name" value="GNVR"/>
    <property type="match status" value="1"/>
</dbReference>
<keyword evidence="2" id="KW-1003">Cell membrane</keyword>
<evidence type="ECO:0000256" key="3">
    <source>
        <dbReference type="ARBA" id="ARBA00022692"/>
    </source>
</evidence>
<evidence type="ECO:0000256" key="1">
    <source>
        <dbReference type="ARBA" id="ARBA00004651"/>
    </source>
</evidence>
<dbReference type="InterPro" id="IPR050445">
    <property type="entry name" value="Bact_polysacc_biosynth/exp"/>
</dbReference>
<dbReference type="EMBL" id="MOAM01000028">
    <property type="protein sequence ID" value="ROL66684.1"/>
    <property type="molecule type" value="Genomic_DNA"/>
</dbReference>
<dbReference type="InterPro" id="IPR003856">
    <property type="entry name" value="LPS_length_determ_N"/>
</dbReference>
<dbReference type="Proteomes" id="UP000285286">
    <property type="component" value="Unassembled WGS sequence"/>
</dbReference>
<evidence type="ECO:0000256" key="4">
    <source>
        <dbReference type="ARBA" id="ARBA00022989"/>
    </source>
</evidence>
<name>A0A423D548_9PSED</name>
<dbReference type="RefSeq" id="WP_052676505.1">
    <property type="nucleotide sequence ID" value="NZ_MOAM01000028.1"/>
</dbReference>
<organism evidence="10 11">
    <name type="scientific">Pseudomonas vranovensis</name>
    <dbReference type="NCBI Taxonomy" id="321661"/>
    <lineage>
        <taxon>Bacteria</taxon>
        <taxon>Pseudomonadati</taxon>
        <taxon>Pseudomonadota</taxon>
        <taxon>Gammaproteobacteria</taxon>
        <taxon>Pseudomonadales</taxon>
        <taxon>Pseudomonadaceae</taxon>
        <taxon>Pseudomonas</taxon>
    </lineage>
</organism>
<feature type="domain" description="Polysaccharide chain length determinant N-terminal" evidence="8">
    <location>
        <begin position="15"/>
        <end position="77"/>
    </location>
</feature>
<dbReference type="InterPro" id="IPR032807">
    <property type="entry name" value="GNVR"/>
</dbReference>
<keyword evidence="6" id="KW-0175">Coiled coil</keyword>
<evidence type="ECO:0000256" key="5">
    <source>
        <dbReference type="ARBA" id="ARBA00023136"/>
    </source>
</evidence>
<sequence length="436" mass="48546">MTSISRIPPVSQSSDIDFFAVVQSLWKQKFLIVAVTLAVGAAAGAYAFLTTPEYQVSTTLRPAALNDLDALNRSGVYSLPREQALTRVGAALDSYDVRLGYFRANPQLFAPLRMPGQTDEQAFEEFNRNSIKLVQPDPKKKVDLLSAYIGMELRYPKNVDGDEILNGFVKYAIESERQQVASDLSVIIKNRLNELDGKLDAARAGYEAGKESQIATLLEKDNLTRAQLQDELRALRVQLKARRADRIAQLDEAISIARSLGLKKPSTPSAMASEGESGGNVIRTEVNNQQIPLYFMGTDALEAERKALRQRTSDDFTDPRVAQIGKELMLLKNNRRIESLKQRENEDVFLQNIEPLRSEMARLKKLDIDVMRLNLVTIDQYALEPLKPVWPKKSLMILAGLAVGGMLGVLLAIIRYFVVLRMTKVAKGGEPLGNPQ</sequence>
<protein>
    <submittedName>
        <fullName evidence="10">Chain-length determining protein</fullName>
    </submittedName>
</protein>
<evidence type="ECO:0000313" key="10">
    <source>
        <dbReference type="EMBL" id="ROL66684.1"/>
    </source>
</evidence>
<dbReference type="PANTHER" id="PTHR32309">
    <property type="entry name" value="TYROSINE-PROTEIN KINASE"/>
    <property type="match status" value="1"/>
</dbReference>
<keyword evidence="5 7" id="KW-0472">Membrane</keyword>
<keyword evidence="4 7" id="KW-1133">Transmembrane helix</keyword>
<dbReference type="PANTHER" id="PTHR32309:SF13">
    <property type="entry name" value="FERRIC ENTEROBACTIN TRANSPORT PROTEIN FEPE"/>
    <property type="match status" value="1"/>
</dbReference>
<dbReference type="SUPFAM" id="SSF160355">
    <property type="entry name" value="Bacterial polysaccharide co-polymerase-like"/>
    <property type="match status" value="2"/>
</dbReference>
<evidence type="ECO:0000256" key="2">
    <source>
        <dbReference type="ARBA" id="ARBA00022475"/>
    </source>
</evidence>
<evidence type="ECO:0000256" key="6">
    <source>
        <dbReference type="SAM" id="Coils"/>
    </source>
</evidence>
<dbReference type="Gene3D" id="3.30.1890.10">
    <property type="entry name" value="FepE-like"/>
    <property type="match status" value="2"/>
</dbReference>
<keyword evidence="3 7" id="KW-0812">Transmembrane</keyword>
<dbReference type="AlphaFoldDB" id="A0A423D548"/>
<evidence type="ECO:0000259" key="9">
    <source>
        <dbReference type="Pfam" id="PF13807"/>
    </source>
</evidence>
<keyword evidence="11" id="KW-1185">Reference proteome</keyword>
<evidence type="ECO:0000259" key="8">
    <source>
        <dbReference type="Pfam" id="PF02706"/>
    </source>
</evidence>
<gene>
    <name evidence="10" type="ORF">BHU25_20110</name>
</gene>
<dbReference type="GO" id="GO:0004713">
    <property type="term" value="F:protein tyrosine kinase activity"/>
    <property type="evidence" value="ECO:0007669"/>
    <property type="project" value="TreeGrafter"/>
</dbReference>
<dbReference type="Pfam" id="PF02706">
    <property type="entry name" value="Wzz"/>
    <property type="match status" value="1"/>
</dbReference>
<feature type="transmembrane region" description="Helical" evidence="7">
    <location>
        <begin position="30"/>
        <end position="49"/>
    </location>
</feature>
<evidence type="ECO:0000256" key="7">
    <source>
        <dbReference type="SAM" id="Phobius"/>
    </source>
</evidence>
<comment type="caution">
    <text evidence="10">The sequence shown here is derived from an EMBL/GenBank/DDBJ whole genome shotgun (WGS) entry which is preliminary data.</text>
</comment>
<dbReference type="GO" id="GO:0005886">
    <property type="term" value="C:plasma membrane"/>
    <property type="evidence" value="ECO:0007669"/>
    <property type="project" value="UniProtKB-SubCell"/>
</dbReference>
<comment type="subcellular location">
    <subcellularLocation>
        <location evidence="1">Cell membrane</location>
        <topology evidence="1">Multi-pass membrane protein</topology>
    </subcellularLocation>
</comment>